<protein>
    <submittedName>
        <fullName evidence="1">Uncharacterized protein</fullName>
    </submittedName>
</protein>
<evidence type="ECO:0000313" key="1">
    <source>
        <dbReference type="EMBL" id="JAH14799.1"/>
    </source>
</evidence>
<reference evidence="1" key="1">
    <citation type="submission" date="2014-11" db="EMBL/GenBank/DDBJ databases">
        <authorList>
            <person name="Amaro Gonzalez C."/>
        </authorList>
    </citation>
    <scope>NUCLEOTIDE SEQUENCE</scope>
</reference>
<sequence>MLFKWLVQLTDVSLLSPFCHSHELAS</sequence>
<dbReference type="AlphaFoldDB" id="A0A0E9QDF2"/>
<proteinExistence type="predicted"/>
<reference evidence="1" key="2">
    <citation type="journal article" date="2015" name="Fish Shellfish Immunol.">
        <title>Early steps in the European eel (Anguilla anguilla)-Vibrio vulnificus interaction in the gills: Role of the RtxA13 toxin.</title>
        <authorList>
            <person name="Callol A."/>
            <person name="Pajuelo D."/>
            <person name="Ebbesson L."/>
            <person name="Teles M."/>
            <person name="MacKenzie S."/>
            <person name="Amaro C."/>
        </authorList>
    </citation>
    <scope>NUCLEOTIDE SEQUENCE</scope>
</reference>
<dbReference type="EMBL" id="GBXM01093778">
    <property type="protein sequence ID" value="JAH14799.1"/>
    <property type="molecule type" value="Transcribed_RNA"/>
</dbReference>
<name>A0A0E9QDF2_ANGAN</name>
<organism evidence="1">
    <name type="scientific">Anguilla anguilla</name>
    <name type="common">European freshwater eel</name>
    <name type="synonym">Muraena anguilla</name>
    <dbReference type="NCBI Taxonomy" id="7936"/>
    <lineage>
        <taxon>Eukaryota</taxon>
        <taxon>Metazoa</taxon>
        <taxon>Chordata</taxon>
        <taxon>Craniata</taxon>
        <taxon>Vertebrata</taxon>
        <taxon>Euteleostomi</taxon>
        <taxon>Actinopterygii</taxon>
        <taxon>Neopterygii</taxon>
        <taxon>Teleostei</taxon>
        <taxon>Anguilliformes</taxon>
        <taxon>Anguillidae</taxon>
        <taxon>Anguilla</taxon>
    </lineage>
</organism>
<accession>A0A0E9QDF2</accession>